<dbReference type="Proteomes" id="UP000199572">
    <property type="component" value="Unassembled WGS sequence"/>
</dbReference>
<comment type="similarity">
    <text evidence="1">Belongs to the thioredoxin family. DsbA subfamily.</text>
</comment>
<dbReference type="SUPFAM" id="SSF52833">
    <property type="entry name" value="Thioredoxin-like"/>
    <property type="match status" value="1"/>
</dbReference>
<gene>
    <name evidence="3" type="ORF">SAMN04488023_11133</name>
</gene>
<proteinExistence type="inferred from homology"/>
<evidence type="ECO:0000313" key="3">
    <source>
        <dbReference type="EMBL" id="SER55442.1"/>
    </source>
</evidence>
<organism evidence="3 4">
    <name type="scientific">Pedobacter rhizosphaerae</name>
    <dbReference type="NCBI Taxonomy" id="390241"/>
    <lineage>
        <taxon>Bacteria</taxon>
        <taxon>Pseudomonadati</taxon>
        <taxon>Bacteroidota</taxon>
        <taxon>Sphingobacteriia</taxon>
        <taxon>Sphingobacteriales</taxon>
        <taxon>Sphingobacteriaceae</taxon>
        <taxon>Pedobacter</taxon>
    </lineage>
</organism>
<dbReference type="OrthoDB" id="117402at2"/>
<protein>
    <submittedName>
        <fullName evidence="3">Thioredoxin</fullName>
    </submittedName>
</protein>
<dbReference type="InterPro" id="IPR036249">
    <property type="entry name" value="Thioredoxin-like_sf"/>
</dbReference>
<dbReference type="InterPro" id="IPR012336">
    <property type="entry name" value="Thioredoxin-like_fold"/>
</dbReference>
<feature type="domain" description="Thioredoxin" evidence="2">
    <location>
        <begin position="1"/>
        <end position="127"/>
    </location>
</feature>
<reference evidence="3 4" key="1">
    <citation type="submission" date="2016-10" db="EMBL/GenBank/DDBJ databases">
        <authorList>
            <person name="de Groot N.N."/>
        </authorList>
    </citation>
    <scope>NUCLEOTIDE SEQUENCE [LARGE SCALE GENOMIC DNA]</scope>
    <source>
        <strain evidence="3 4">DSM 18610</strain>
    </source>
</reference>
<dbReference type="Gene3D" id="3.40.30.10">
    <property type="entry name" value="Glutaredoxin"/>
    <property type="match status" value="1"/>
</dbReference>
<dbReference type="PANTHER" id="PTHR13887:SF55">
    <property type="entry name" value="SLR0313 PROTEIN"/>
    <property type="match status" value="1"/>
</dbReference>
<dbReference type="AlphaFoldDB" id="A0A1H9Q4U7"/>
<dbReference type="PANTHER" id="PTHR13887">
    <property type="entry name" value="GLUTATHIONE S-TRANSFERASE KAPPA"/>
    <property type="match status" value="1"/>
</dbReference>
<dbReference type="STRING" id="390241.SAMN04488023_11133"/>
<accession>A0A1H9Q4U7</accession>
<evidence type="ECO:0000313" key="4">
    <source>
        <dbReference type="Proteomes" id="UP000199572"/>
    </source>
</evidence>
<keyword evidence="4" id="KW-1185">Reference proteome</keyword>
<dbReference type="Pfam" id="PF13462">
    <property type="entry name" value="Thioredoxin_4"/>
    <property type="match status" value="1"/>
</dbReference>
<dbReference type="RefSeq" id="WP_090884042.1">
    <property type="nucleotide sequence ID" value="NZ_FOGG01000011.1"/>
</dbReference>
<evidence type="ECO:0000259" key="2">
    <source>
        <dbReference type="PROSITE" id="PS51352"/>
    </source>
</evidence>
<dbReference type="PROSITE" id="PS51352">
    <property type="entry name" value="THIOREDOXIN_2"/>
    <property type="match status" value="1"/>
</dbReference>
<name>A0A1H9Q4U7_9SPHI</name>
<dbReference type="EMBL" id="FOGG01000011">
    <property type="protein sequence ID" value="SER55442.1"/>
    <property type="molecule type" value="Genomic_DNA"/>
</dbReference>
<evidence type="ECO:0000256" key="1">
    <source>
        <dbReference type="ARBA" id="ARBA00005791"/>
    </source>
</evidence>
<dbReference type="InterPro" id="IPR013766">
    <property type="entry name" value="Thioredoxin_domain"/>
</dbReference>
<sequence>MSTLKPAVNNDDHIEGSLSAPVEIVEFGDYQCPYCRQAYPIIKDIQVLFEGQIKFIFRNFPLAELHQYAFLAAQSAEAAALQGKFWEMHDAIYENQARLSDDLFLELAGGLGLDLEKFKQDVASAEVKEKVEGDFESGVRSGVNGTPSFYVNGEKFDGGAIDLRNMLNESAE</sequence>